<reference evidence="2 3" key="1">
    <citation type="submission" date="2024-01" db="EMBL/GenBank/DDBJ databases">
        <title>Complete genome of Cladobotryum mycophilum ATHUM6906.</title>
        <authorList>
            <person name="Christinaki A.C."/>
            <person name="Myridakis A.I."/>
            <person name="Kouvelis V.N."/>
        </authorList>
    </citation>
    <scope>NUCLEOTIDE SEQUENCE [LARGE SCALE GENOMIC DNA]</scope>
    <source>
        <strain evidence="2 3">ATHUM6906</strain>
    </source>
</reference>
<evidence type="ECO:0000259" key="1">
    <source>
        <dbReference type="Pfam" id="PF03070"/>
    </source>
</evidence>
<dbReference type="Gene3D" id="1.20.910.10">
    <property type="entry name" value="Heme oxygenase-like"/>
    <property type="match status" value="1"/>
</dbReference>
<sequence>MTGSGGLPVPKCGGGCRRRNPEVRNGTLVDQLWTRNCDMVEKFLNTTFIMTQAQGREGSLESFKYFSVQDYYYLVETIRHEAFLMAAVTHPSQKDVVSSLNDSIISINTQIAFTAEYRHNLTTELGIQPSILEEKSPNRAIQVYMAWLQSNIHFGWFAYQVSRIPCLYGWGEIANKVNEEMSDAARDSMFYKQWVEPNKNWVYGADLSAHLQDKVELHNNTETFEIYNRIFREAMALEMAFLESANNMRL</sequence>
<feature type="domain" description="Thiaminase-2/PQQC" evidence="1">
    <location>
        <begin position="57"/>
        <end position="245"/>
    </location>
</feature>
<evidence type="ECO:0000313" key="2">
    <source>
        <dbReference type="EMBL" id="KAK5989816.1"/>
    </source>
</evidence>
<name>A0ABR0SCD8_9HYPO</name>
<accession>A0ABR0SCD8</accession>
<dbReference type="EMBL" id="JAVFKD010000014">
    <property type="protein sequence ID" value="KAK5989816.1"/>
    <property type="molecule type" value="Genomic_DNA"/>
</dbReference>
<evidence type="ECO:0000313" key="3">
    <source>
        <dbReference type="Proteomes" id="UP001338125"/>
    </source>
</evidence>
<dbReference type="InterPro" id="IPR016084">
    <property type="entry name" value="Haem_Oase-like_multi-hlx"/>
</dbReference>
<dbReference type="InterPro" id="IPR004305">
    <property type="entry name" value="Thiaminase-2/PQQC"/>
</dbReference>
<keyword evidence="3" id="KW-1185">Reference proteome</keyword>
<protein>
    <recommendedName>
        <fullName evidence="1">Thiaminase-2/PQQC domain-containing protein</fullName>
    </recommendedName>
</protein>
<dbReference type="Proteomes" id="UP001338125">
    <property type="component" value="Unassembled WGS sequence"/>
</dbReference>
<proteinExistence type="predicted"/>
<dbReference type="SUPFAM" id="SSF48613">
    <property type="entry name" value="Heme oxygenase-like"/>
    <property type="match status" value="1"/>
</dbReference>
<comment type="caution">
    <text evidence="2">The sequence shown here is derived from an EMBL/GenBank/DDBJ whole genome shotgun (WGS) entry which is preliminary data.</text>
</comment>
<dbReference type="Pfam" id="PF03070">
    <property type="entry name" value="TENA_THI-4"/>
    <property type="match status" value="1"/>
</dbReference>
<dbReference type="CDD" id="cd19359">
    <property type="entry name" value="TenA_C_Bt3146-like"/>
    <property type="match status" value="1"/>
</dbReference>
<gene>
    <name evidence="2" type="ORF">PT974_08077</name>
</gene>
<organism evidence="2 3">
    <name type="scientific">Cladobotryum mycophilum</name>
    <dbReference type="NCBI Taxonomy" id="491253"/>
    <lineage>
        <taxon>Eukaryota</taxon>
        <taxon>Fungi</taxon>
        <taxon>Dikarya</taxon>
        <taxon>Ascomycota</taxon>
        <taxon>Pezizomycotina</taxon>
        <taxon>Sordariomycetes</taxon>
        <taxon>Hypocreomycetidae</taxon>
        <taxon>Hypocreales</taxon>
        <taxon>Hypocreaceae</taxon>
        <taxon>Cladobotryum</taxon>
    </lineage>
</organism>